<proteinExistence type="predicted"/>
<dbReference type="PROSITE" id="PS51257">
    <property type="entry name" value="PROKAR_LIPOPROTEIN"/>
    <property type="match status" value="1"/>
</dbReference>
<dbReference type="AlphaFoldDB" id="A0A6J4I5T8"/>
<keyword evidence="2" id="KW-0732">Signal</keyword>
<dbReference type="PANTHER" id="PTHR41339">
    <property type="entry name" value="LIPL48"/>
    <property type="match status" value="1"/>
</dbReference>
<feature type="signal peptide" evidence="2">
    <location>
        <begin position="1"/>
        <end position="22"/>
    </location>
</feature>
<evidence type="ECO:0000256" key="2">
    <source>
        <dbReference type="SAM" id="SignalP"/>
    </source>
</evidence>
<accession>A0A6J4I5T8</accession>
<dbReference type="EMBL" id="CADCTQ010000139">
    <property type="protein sequence ID" value="CAA9242387.1"/>
    <property type="molecule type" value="Genomic_DNA"/>
</dbReference>
<sequence>MKTNIRLMGVALSLAAAALVFSCKKEEAQVQPEADGKVTAAAIIPVGTCVDNPDGSPTDTYLMGANVWTTGNTYIIRGYVRVVPGASLTIQPGVIVRGECEGTLIVERRARIDAQGKPTDPIIFTSNKPGCEKKPGDWGGVIILGSAPNNQGPNVPVEGIYFSGGTSLGYHGGTVPTDNSGIFRFVRIEYAGGELKEGNESNGLTLGSVGSGTVIDHVEVLYSQDDGFEWFGGTVNCTYLYAFGCSDDDFDSDLGYSGRVQWAAGVKPRGVYSEPFPGATNGIESDNDGAGSGAAPKTDPAFANVTLAGPCEVPDPPVFGTGVLVRANADLDLFNAVVLQWSRGTDRTASGPGDVFGTVTVFDGGTVAGDPAGILATPGPGPFRVCPVVCPNPPNLVPFSYIQGGIPAGFGLVPTKYQGAFSANPAENVDWFAADKWLSFPCFGCSDVI</sequence>
<name>A0A6J4I5T8_9SPHI</name>
<feature type="chain" id="PRO_5027100719" description="Lipoprotein" evidence="2">
    <location>
        <begin position="23"/>
        <end position="449"/>
    </location>
</feature>
<dbReference type="PANTHER" id="PTHR41339:SF1">
    <property type="entry name" value="SECRETED PROTEIN"/>
    <property type="match status" value="1"/>
</dbReference>
<reference evidence="3" key="1">
    <citation type="submission" date="2020-02" db="EMBL/GenBank/DDBJ databases">
        <authorList>
            <person name="Meier V. D."/>
        </authorList>
    </citation>
    <scope>NUCLEOTIDE SEQUENCE</scope>
    <source>
        <strain evidence="3">AVDCRST_MAG56</strain>
    </source>
</reference>
<evidence type="ECO:0000313" key="3">
    <source>
        <dbReference type="EMBL" id="CAA9242387.1"/>
    </source>
</evidence>
<feature type="region of interest" description="Disordered" evidence="1">
    <location>
        <begin position="277"/>
        <end position="296"/>
    </location>
</feature>
<evidence type="ECO:0008006" key="4">
    <source>
        <dbReference type="Google" id="ProtNLM"/>
    </source>
</evidence>
<evidence type="ECO:0000256" key="1">
    <source>
        <dbReference type="SAM" id="MobiDB-lite"/>
    </source>
</evidence>
<protein>
    <recommendedName>
        <fullName evidence="4">Lipoprotein</fullName>
    </recommendedName>
</protein>
<gene>
    <name evidence="3" type="ORF">AVDCRST_MAG56-1498</name>
</gene>
<organism evidence="3">
    <name type="scientific">uncultured Cytophagales bacterium</name>
    <dbReference type="NCBI Taxonomy" id="158755"/>
    <lineage>
        <taxon>Bacteria</taxon>
        <taxon>Pseudomonadati</taxon>
        <taxon>Bacteroidota</taxon>
        <taxon>Sphingobacteriia</taxon>
        <taxon>Sphingobacteriales</taxon>
        <taxon>environmental samples</taxon>
    </lineage>
</organism>